<accession>V6LRI7</accession>
<proteinExistence type="predicted"/>
<protein>
    <submittedName>
        <fullName evidence="2">Uncharacterized protein</fullName>
    </submittedName>
</protein>
<name>V6LRI7_9EUKA</name>
<reference evidence="3" key="2">
    <citation type="submission" date="2020-12" db="EMBL/GenBank/DDBJ databases">
        <title>New Spironucleus salmonicida genome in near-complete chromosomes.</title>
        <authorList>
            <person name="Xu F."/>
            <person name="Kurt Z."/>
            <person name="Jimenez-Gonzalez A."/>
            <person name="Astvaldsson A."/>
            <person name="Andersson J.O."/>
            <person name="Svard S.G."/>
        </authorList>
    </citation>
    <scope>NUCLEOTIDE SEQUENCE</scope>
    <source>
        <strain evidence="3">ATCC 50377</strain>
    </source>
</reference>
<dbReference type="VEuPathDB" id="GiardiaDB:SS50377_23401"/>
<evidence type="ECO:0000313" key="3">
    <source>
        <dbReference type="EMBL" id="KAH0575761.1"/>
    </source>
</evidence>
<dbReference type="Proteomes" id="UP000018208">
    <property type="component" value="Unassembled WGS sequence"/>
</dbReference>
<reference evidence="2 3" key="1">
    <citation type="journal article" date="2014" name="PLoS Genet.">
        <title>The Genome of Spironucleus salmonicida Highlights a Fish Pathogen Adapted to Fluctuating Environments.</title>
        <authorList>
            <person name="Xu F."/>
            <person name="Jerlstrom-Hultqvist J."/>
            <person name="Einarsson E."/>
            <person name="Astvaldsson A."/>
            <person name="Svard S.G."/>
            <person name="Andersson J.O."/>
        </authorList>
    </citation>
    <scope>NUCLEOTIDE SEQUENCE</scope>
    <source>
        <strain evidence="3">ATCC 50377</strain>
    </source>
</reference>
<sequence>MELIEELDYMMKTQPTVSFKGEFSQFGSQINSMNVSDKLDISLMMKLQNKKPNSLFESQIQSSQVKKTLTPQKKNSNSQSQTSISINSVQQKHTQSTNMNIAKILAPVKQNFTNGSFILSLTKNLQYYTIQELEAEIGQFYIDQLKNQDLSLENLNKSQGFNNQSQVLYIQIFTRALTKYLIEIQKVPKFNQISIYQSIIGQTHEIIIPQKEFICIIKDEYTYEMMIQIKKPQPQHIITSKKQVKESKMQQTTNRLYREHFIKQQKNDEKIKQKQKQEINECTFNPETNIVDVTVRQNYDMGVSKFLEKQQKIVQQETQELIEVLIQEVKEEASFYSLKLSQDFIDEVYDDLKLADEQSLQKRIVQNVKNLFHKKYMQLQSKQIKKSISTGKIQQIVTDFTNTDQVFLQNQHKTIASYDTKLATIRVQKQQQLDQEHQILDQKREQLNKKEEQAVTRSKITKQSMKGGGAFSIDFSKSKFNSTKEGLQMSAEAIRNVANGGVVTLWTAAGSVRK</sequence>
<feature type="region of interest" description="Disordered" evidence="1">
    <location>
        <begin position="66"/>
        <end position="89"/>
    </location>
</feature>
<dbReference type="EMBL" id="AUWU02000003">
    <property type="protein sequence ID" value="KAH0575761.1"/>
    <property type="molecule type" value="Genomic_DNA"/>
</dbReference>
<dbReference type="EMBL" id="KI546046">
    <property type="protein sequence ID" value="EST47272.1"/>
    <property type="molecule type" value="Genomic_DNA"/>
</dbReference>
<organism evidence="2">
    <name type="scientific">Spironucleus salmonicida</name>
    <dbReference type="NCBI Taxonomy" id="348837"/>
    <lineage>
        <taxon>Eukaryota</taxon>
        <taxon>Metamonada</taxon>
        <taxon>Diplomonadida</taxon>
        <taxon>Hexamitidae</taxon>
        <taxon>Hexamitinae</taxon>
        <taxon>Spironucleus</taxon>
    </lineage>
</organism>
<evidence type="ECO:0000256" key="1">
    <source>
        <dbReference type="SAM" id="MobiDB-lite"/>
    </source>
</evidence>
<keyword evidence="4" id="KW-1185">Reference proteome</keyword>
<dbReference type="AlphaFoldDB" id="V6LRI7"/>
<feature type="compositionally biased region" description="Low complexity" evidence="1">
    <location>
        <begin position="72"/>
        <end position="89"/>
    </location>
</feature>
<gene>
    <name evidence="2" type="ORF">SS50377_12782</name>
    <name evidence="3" type="ORF">SS50377_23401</name>
</gene>
<evidence type="ECO:0000313" key="4">
    <source>
        <dbReference type="Proteomes" id="UP000018208"/>
    </source>
</evidence>
<evidence type="ECO:0000313" key="2">
    <source>
        <dbReference type="EMBL" id="EST47272.1"/>
    </source>
</evidence>